<reference evidence="2 3" key="1">
    <citation type="journal article" date="2015" name="Nature">
        <title>rRNA introns, odd ribosomes, and small enigmatic genomes across a large radiation of phyla.</title>
        <authorList>
            <person name="Brown C.T."/>
            <person name="Hug L.A."/>
            <person name="Thomas B.C."/>
            <person name="Sharon I."/>
            <person name="Castelle C.J."/>
            <person name="Singh A."/>
            <person name="Wilkins M.J."/>
            <person name="Williams K.H."/>
            <person name="Banfield J.F."/>
        </authorList>
    </citation>
    <scope>NUCLEOTIDE SEQUENCE [LARGE SCALE GENOMIC DNA]</scope>
</reference>
<feature type="transmembrane region" description="Helical" evidence="1">
    <location>
        <begin position="56"/>
        <end position="74"/>
    </location>
</feature>
<dbReference type="Proteomes" id="UP000033862">
    <property type="component" value="Unassembled WGS sequence"/>
</dbReference>
<protein>
    <submittedName>
        <fullName evidence="2">Uncharacterized protein</fullName>
    </submittedName>
</protein>
<organism evidence="2 3">
    <name type="scientific">Berkelbacteria bacterium GW2011_GWA1_39_10</name>
    <dbReference type="NCBI Taxonomy" id="1618332"/>
    <lineage>
        <taxon>Bacteria</taxon>
        <taxon>Candidatus Berkelbacteria</taxon>
    </lineage>
</organism>
<accession>A0A0G0PNF9</accession>
<keyword evidence="1" id="KW-0472">Membrane</keyword>
<sequence length="99" mass="10928">MRTDAWRAFVFVTLLVTVIALTLKMPLSALGMFLIAEFVTIAELRKFREFSHVTGVVLGTSVTATALAIATGIFRGLNELLLSVLGLWSAWVVLYINNR</sequence>
<evidence type="ECO:0000256" key="1">
    <source>
        <dbReference type="SAM" id="Phobius"/>
    </source>
</evidence>
<dbReference type="EMBL" id="LBVS01000003">
    <property type="protein sequence ID" value="KKQ90856.1"/>
    <property type="molecule type" value="Genomic_DNA"/>
</dbReference>
<feature type="transmembrane region" description="Helical" evidence="1">
    <location>
        <begin position="80"/>
        <end position="97"/>
    </location>
</feature>
<dbReference type="AlphaFoldDB" id="A0A0G0PNF9"/>
<comment type="caution">
    <text evidence="2">The sequence shown here is derived from an EMBL/GenBank/DDBJ whole genome shotgun (WGS) entry which is preliminary data.</text>
</comment>
<gene>
    <name evidence="2" type="ORF">UT15_C0003G0031</name>
</gene>
<keyword evidence="1" id="KW-1133">Transmembrane helix</keyword>
<evidence type="ECO:0000313" key="2">
    <source>
        <dbReference type="EMBL" id="KKQ90856.1"/>
    </source>
</evidence>
<proteinExistence type="predicted"/>
<name>A0A0G0PNF9_9BACT</name>
<evidence type="ECO:0000313" key="3">
    <source>
        <dbReference type="Proteomes" id="UP000033862"/>
    </source>
</evidence>
<keyword evidence="1" id="KW-0812">Transmembrane</keyword>
<feature type="transmembrane region" description="Helical" evidence="1">
    <location>
        <begin position="6"/>
        <end position="35"/>
    </location>
</feature>